<evidence type="ECO:0000256" key="4">
    <source>
        <dbReference type="ARBA" id="ARBA00022729"/>
    </source>
</evidence>
<reference evidence="8" key="1">
    <citation type="submission" date="2023-11" db="EMBL/GenBank/DDBJ databases">
        <title>Genome assemblies of two species of porcelain crab, Petrolisthes cinctipes and Petrolisthes manimaculis (Anomura: Porcellanidae).</title>
        <authorList>
            <person name="Angst P."/>
        </authorList>
    </citation>
    <scope>NUCLEOTIDE SEQUENCE</scope>
    <source>
        <strain evidence="8">PB745_02</strain>
        <tissue evidence="8">Gill</tissue>
    </source>
</reference>
<gene>
    <name evidence="8" type="ORF">Pmani_016987</name>
</gene>
<evidence type="ECO:0000313" key="9">
    <source>
        <dbReference type="Proteomes" id="UP001292094"/>
    </source>
</evidence>
<evidence type="ECO:0000256" key="5">
    <source>
        <dbReference type="ARBA" id="ARBA00023180"/>
    </source>
</evidence>
<proteinExistence type="inferred from homology"/>
<comment type="similarity">
    <text evidence="2">Belongs to the CREG family.</text>
</comment>
<keyword evidence="9" id="KW-1185">Reference proteome</keyword>
<feature type="domain" description="CREG-like beta-barrel" evidence="7">
    <location>
        <begin position="79"/>
        <end position="247"/>
    </location>
</feature>
<dbReference type="GO" id="GO:0005615">
    <property type="term" value="C:extracellular space"/>
    <property type="evidence" value="ECO:0007669"/>
    <property type="project" value="TreeGrafter"/>
</dbReference>
<keyword evidence="6" id="KW-1133">Transmembrane helix</keyword>
<keyword evidence="6" id="KW-0472">Membrane</keyword>
<name>A0AAE1PQF5_9EUCA</name>
<evidence type="ECO:0000256" key="3">
    <source>
        <dbReference type="ARBA" id="ARBA00022525"/>
    </source>
</evidence>
<comment type="subcellular location">
    <subcellularLocation>
        <location evidence="1">Secreted</location>
    </subcellularLocation>
</comment>
<dbReference type="PANTHER" id="PTHR13343">
    <property type="entry name" value="CREG1 PROTEIN"/>
    <property type="match status" value="1"/>
</dbReference>
<dbReference type="Gene3D" id="2.30.110.10">
    <property type="entry name" value="Electron Transport, Fmn-binding Protein, Chain A"/>
    <property type="match status" value="1"/>
</dbReference>
<dbReference type="PANTHER" id="PTHR13343:SF17">
    <property type="entry name" value="CELLULAR REPRESSOR OF E1A-STIMULATED GENES, ISOFORM A"/>
    <property type="match status" value="1"/>
</dbReference>
<evidence type="ECO:0000256" key="6">
    <source>
        <dbReference type="SAM" id="Phobius"/>
    </source>
</evidence>
<protein>
    <recommendedName>
        <fullName evidence="7">CREG-like beta-barrel domain-containing protein</fullName>
    </recommendedName>
</protein>
<evidence type="ECO:0000259" key="7">
    <source>
        <dbReference type="Pfam" id="PF13883"/>
    </source>
</evidence>
<dbReference type="SUPFAM" id="SSF50475">
    <property type="entry name" value="FMN-binding split barrel"/>
    <property type="match status" value="1"/>
</dbReference>
<sequence length="252" mass="27926">MSINEKDELLYNMENRDVETPQPRVKRGGVHRPFLFGFATALCLVYLMDLGFEAYKFATLRETVQVASGELQTSWPPPPPYTEVARVARYVVHISDWASLATISTAAPIKGFPFANTASVSDGPVGLSSGTPYFYISNLDFTGKDLLTDARTTVSLSEAQSDYCHTSGFDPEDPRCARILLSGSIVEVKNGTEEATFARTALFSRHPVMKTWPIGHHFFFAKLNISHIYVLDFFGGASDVSVQDYYKATPFP</sequence>
<accession>A0AAE1PQF5</accession>
<keyword evidence="6" id="KW-0812">Transmembrane</keyword>
<dbReference type="InterPro" id="IPR055343">
    <property type="entry name" value="CREG_beta-barrel"/>
</dbReference>
<dbReference type="AlphaFoldDB" id="A0AAE1PQF5"/>
<evidence type="ECO:0000313" key="8">
    <source>
        <dbReference type="EMBL" id="KAK4311519.1"/>
    </source>
</evidence>
<dbReference type="GO" id="GO:0005737">
    <property type="term" value="C:cytoplasm"/>
    <property type="evidence" value="ECO:0007669"/>
    <property type="project" value="UniProtKB-ARBA"/>
</dbReference>
<dbReference type="FunFam" id="2.30.110.10:FF:000004">
    <property type="entry name" value="Cellular repressor of E1A-stimulated genes 1"/>
    <property type="match status" value="1"/>
</dbReference>
<feature type="transmembrane region" description="Helical" evidence="6">
    <location>
        <begin position="34"/>
        <end position="52"/>
    </location>
</feature>
<evidence type="ECO:0000256" key="2">
    <source>
        <dbReference type="ARBA" id="ARBA00009230"/>
    </source>
</evidence>
<dbReference type="EMBL" id="JAWZYT010001506">
    <property type="protein sequence ID" value="KAK4311519.1"/>
    <property type="molecule type" value="Genomic_DNA"/>
</dbReference>
<keyword evidence="5" id="KW-0325">Glycoprotein</keyword>
<comment type="caution">
    <text evidence="8">The sequence shown here is derived from an EMBL/GenBank/DDBJ whole genome shotgun (WGS) entry which is preliminary data.</text>
</comment>
<keyword evidence="3" id="KW-0964">Secreted</keyword>
<dbReference type="Proteomes" id="UP001292094">
    <property type="component" value="Unassembled WGS sequence"/>
</dbReference>
<keyword evidence="4" id="KW-0732">Signal</keyword>
<dbReference type="Pfam" id="PF13883">
    <property type="entry name" value="CREG_beta-barrel"/>
    <property type="match status" value="1"/>
</dbReference>
<evidence type="ECO:0000256" key="1">
    <source>
        <dbReference type="ARBA" id="ARBA00004613"/>
    </source>
</evidence>
<organism evidence="8 9">
    <name type="scientific">Petrolisthes manimaculis</name>
    <dbReference type="NCBI Taxonomy" id="1843537"/>
    <lineage>
        <taxon>Eukaryota</taxon>
        <taxon>Metazoa</taxon>
        <taxon>Ecdysozoa</taxon>
        <taxon>Arthropoda</taxon>
        <taxon>Crustacea</taxon>
        <taxon>Multicrustacea</taxon>
        <taxon>Malacostraca</taxon>
        <taxon>Eumalacostraca</taxon>
        <taxon>Eucarida</taxon>
        <taxon>Decapoda</taxon>
        <taxon>Pleocyemata</taxon>
        <taxon>Anomura</taxon>
        <taxon>Galatheoidea</taxon>
        <taxon>Porcellanidae</taxon>
        <taxon>Petrolisthes</taxon>
    </lineage>
</organism>
<dbReference type="GO" id="GO:0012505">
    <property type="term" value="C:endomembrane system"/>
    <property type="evidence" value="ECO:0007669"/>
    <property type="project" value="UniProtKB-ARBA"/>
</dbReference>
<dbReference type="InterPro" id="IPR012349">
    <property type="entry name" value="Split_barrel_FMN-bd"/>
</dbReference>